<organism evidence="2 3">
    <name type="scientific">Austropuccinia psidii MF-1</name>
    <dbReference type="NCBI Taxonomy" id="1389203"/>
    <lineage>
        <taxon>Eukaryota</taxon>
        <taxon>Fungi</taxon>
        <taxon>Dikarya</taxon>
        <taxon>Basidiomycota</taxon>
        <taxon>Pucciniomycotina</taxon>
        <taxon>Pucciniomycetes</taxon>
        <taxon>Pucciniales</taxon>
        <taxon>Sphaerophragmiaceae</taxon>
        <taxon>Austropuccinia</taxon>
    </lineage>
</organism>
<accession>A0A9Q3JB98</accession>
<reference evidence="2" key="1">
    <citation type="submission" date="2021-03" db="EMBL/GenBank/DDBJ databases">
        <title>Draft genome sequence of rust myrtle Austropuccinia psidii MF-1, a brazilian biotype.</title>
        <authorList>
            <person name="Quecine M.C."/>
            <person name="Pachon D.M.R."/>
            <person name="Bonatelli M.L."/>
            <person name="Correr F.H."/>
            <person name="Franceschini L.M."/>
            <person name="Leite T.F."/>
            <person name="Margarido G.R.A."/>
            <person name="Almeida C.A."/>
            <person name="Ferrarezi J.A."/>
            <person name="Labate C.A."/>
        </authorList>
    </citation>
    <scope>NUCLEOTIDE SEQUENCE</scope>
    <source>
        <strain evidence="2">MF-1</strain>
    </source>
</reference>
<evidence type="ECO:0000256" key="1">
    <source>
        <dbReference type="SAM" id="MobiDB-lite"/>
    </source>
</evidence>
<sequence length="85" mass="8892">MAPSCKQCLAPQDPLNASTASRQATRPTCAKTTPPASNAERNTYPKLVTTCPTSPPSRGALGASTSTNKQMAWPTNMKKSTNTPA</sequence>
<dbReference type="AlphaFoldDB" id="A0A9Q3JB98"/>
<feature type="region of interest" description="Disordered" evidence="1">
    <location>
        <begin position="1"/>
        <end position="85"/>
    </location>
</feature>
<proteinExistence type="predicted"/>
<dbReference type="Proteomes" id="UP000765509">
    <property type="component" value="Unassembled WGS sequence"/>
</dbReference>
<comment type="caution">
    <text evidence="2">The sequence shown here is derived from an EMBL/GenBank/DDBJ whole genome shotgun (WGS) entry which is preliminary data.</text>
</comment>
<gene>
    <name evidence="2" type="ORF">O181_098452</name>
</gene>
<name>A0A9Q3JB98_9BASI</name>
<dbReference type="EMBL" id="AVOT02067086">
    <property type="protein sequence ID" value="MBW0558737.1"/>
    <property type="molecule type" value="Genomic_DNA"/>
</dbReference>
<feature type="compositionally biased region" description="Polar residues" evidence="1">
    <location>
        <begin position="15"/>
        <end position="41"/>
    </location>
</feature>
<evidence type="ECO:0000313" key="3">
    <source>
        <dbReference type="Proteomes" id="UP000765509"/>
    </source>
</evidence>
<evidence type="ECO:0000313" key="2">
    <source>
        <dbReference type="EMBL" id="MBW0558737.1"/>
    </source>
</evidence>
<keyword evidence="3" id="KW-1185">Reference proteome</keyword>
<protein>
    <submittedName>
        <fullName evidence="2">Uncharacterized protein</fullName>
    </submittedName>
</protein>